<feature type="transmembrane region" description="Helical" evidence="2">
    <location>
        <begin position="47"/>
        <end position="69"/>
    </location>
</feature>
<evidence type="ECO:0000256" key="2">
    <source>
        <dbReference type="SAM" id="Phobius"/>
    </source>
</evidence>
<evidence type="ECO:0000313" key="3">
    <source>
        <dbReference type="EMBL" id="MEW2361403.1"/>
    </source>
</evidence>
<gene>
    <name evidence="3" type="ORF">AB0887_05425</name>
</gene>
<dbReference type="RefSeq" id="WP_359775126.1">
    <property type="nucleotide sequence ID" value="NZ_JBEYRR010000002.1"/>
</dbReference>
<accession>A0ABV3LPL3</accession>
<evidence type="ECO:0000256" key="1">
    <source>
        <dbReference type="SAM" id="MobiDB-lite"/>
    </source>
</evidence>
<feature type="region of interest" description="Disordered" evidence="1">
    <location>
        <begin position="22"/>
        <end position="43"/>
    </location>
</feature>
<dbReference type="EMBL" id="JBEYRS010000002">
    <property type="protein sequence ID" value="MEW2361403.1"/>
    <property type="molecule type" value="Genomic_DNA"/>
</dbReference>
<evidence type="ECO:0000313" key="4">
    <source>
        <dbReference type="Proteomes" id="UP001553843"/>
    </source>
</evidence>
<sequence length="107" mass="10751">MSGGHSGVGHAIAVAASHHVGATGDAVQEARPEPPSPDGATGMDMEPLSVCLAVLLGAFTLVLLVRAGLVRPGGTLARAPATARPSAPRPEAPPPRVLLSRLSVLRI</sequence>
<keyword evidence="2" id="KW-0812">Transmembrane</keyword>
<reference evidence="3 4" key="1">
    <citation type="submission" date="2024-06" db="EMBL/GenBank/DDBJ databases">
        <title>The Natural Products Discovery Center: Release of the First 8490 Sequenced Strains for Exploring Actinobacteria Biosynthetic Diversity.</title>
        <authorList>
            <person name="Kalkreuter E."/>
            <person name="Kautsar S.A."/>
            <person name="Yang D."/>
            <person name="Bader C.D."/>
            <person name="Teijaro C.N."/>
            <person name="Fluegel L."/>
            <person name="Davis C.M."/>
            <person name="Simpson J.R."/>
            <person name="Lauterbach L."/>
            <person name="Steele A.D."/>
            <person name="Gui C."/>
            <person name="Meng S."/>
            <person name="Li G."/>
            <person name="Viehrig K."/>
            <person name="Ye F."/>
            <person name="Su P."/>
            <person name="Kiefer A.F."/>
            <person name="Nichols A."/>
            <person name="Cepeda A.J."/>
            <person name="Yan W."/>
            <person name="Fan B."/>
            <person name="Jiang Y."/>
            <person name="Adhikari A."/>
            <person name="Zheng C.-J."/>
            <person name="Schuster L."/>
            <person name="Cowan T.M."/>
            <person name="Smanski M.J."/>
            <person name="Chevrette M.G."/>
            <person name="De Carvalho L.P.S."/>
            <person name="Shen B."/>
        </authorList>
    </citation>
    <scope>NUCLEOTIDE SEQUENCE [LARGE SCALE GENOMIC DNA]</scope>
    <source>
        <strain evidence="3 4">NPDC047833</strain>
    </source>
</reference>
<keyword evidence="2" id="KW-0472">Membrane</keyword>
<feature type="compositionally biased region" description="Low complexity" evidence="1">
    <location>
        <begin position="77"/>
        <end position="86"/>
    </location>
</feature>
<proteinExistence type="predicted"/>
<name>A0ABV3LPL3_9ACTN</name>
<feature type="region of interest" description="Disordered" evidence="1">
    <location>
        <begin position="76"/>
        <end position="95"/>
    </location>
</feature>
<keyword evidence="2" id="KW-1133">Transmembrane helix</keyword>
<keyword evidence="4" id="KW-1185">Reference proteome</keyword>
<comment type="caution">
    <text evidence="3">The sequence shown here is derived from an EMBL/GenBank/DDBJ whole genome shotgun (WGS) entry which is preliminary data.</text>
</comment>
<organism evidence="3 4">
    <name type="scientific">Streptomyces huasconensis</name>
    <dbReference type="NCBI Taxonomy" id="1854574"/>
    <lineage>
        <taxon>Bacteria</taxon>
        <taxon>Bacillati</taxon>
        <taxon>Actinomycetota</taxon>
        <taxon>Actinomycetes</taxon>
        <taxon>Kitasatosporales</taxon>
        <taxon>Streptomycetaceae</taxon>
        <taxon>Streptomyces</taxon>
    </lineage>
</organism>
<protein>
    <submittedName>
        <fullName evidence="3">Uncharacterized protein</fullName>
    </submittedName>
</protein>
<dbReference type="Proteomes" id="UP001553843">
    <property type="component" value="Unassembled WGS sequence"/>
</dbReference>